<keyword evidence="1" id="KW-0472">Membrane</keyword>
<dbReference type="RefSeq" id="WP_142260616.1">
    <property type="nucleotide sequence ID" value="NZ_BMPV01000005.1"/>
</dbReference>
<feature type="transmembrane region" description="Helical" evidence="1">
    <location>
        <begin position="279"/>
        <end position="299"/>
    </location>
</feature>
<dbReference type="OrthoDB" id="153031at2"/>
<dbReference type="EMBL" id="VFPQ01000001">
    <property type="protein sequence ID" value="TQM76786.1"/>
    <property type="molecule type" value="Genomic_DNA"/>
</dbReference>
<evidence type="ECO:0000313" key="2">
    <source>
        <dbReference type="EMBL" id="TQM76786.1"/>
    </source>
</evidence>
<sequence>MGRVVGIVLVGLGAFLATLAPLMRFQVADKLIAAPADQYRVTTLQANDAEYFSVADLKVLKGTLNITVTTKGDVREAKGDRVVWDQFTSVNDTTNNRSGIVLTRFRSAFNKYTGEGVNCCGANVDDEPVAPSGQIFLFPFNAEKKTYKVFNTNTRRAFDAHFAGEEVVDGLPVYRYEQNIPATKIDEFDAPAKAMGIDKSGDVRIERWYDARIIYWVEPVSGAPVKQEQRRHEVLKTTDGVERKPALIATATYTPESVDEMVRTATDAKNQILMLKTRIPVALLVTGLLLLVVGVVVVLRGRRSAAHARS</sequence>
<dbReference type="InterPro" id="IPR021424">
    <property type="entry name" value="PorA"/>
</dbReference>
<keyword evidence="3" id="KW-1185">Reference proteome</keyword>
<gene>
    <name evidence="2" type="ORF">FHX40_3534</name>
</gene>
<keyword evidence="1" id="KW-0812">Transmembrane</keyword>
<proteinExistence type="predicted"/>
<dbReference type="Proteomes" id="UP000319213">
    <property type="component" value="Unassembled WGS sequence"/>
</dbReference>
<dbReference type="Pfam" id="PF11271">
    <property type="entry name" value="PorA"/>
    <property type="match status" value="1"/>
</dbReference>
<organism evidence="2 3">
    <name type="scientific">Thermopolyspora flexuosa</name>
    <dbReference type="NCBI Taxonomy" id="103836"/>
    <lineage>
        <taxon>Bacteria</taxon>
        <taxon>Bacillati</taxon>
        <taxon>Actinomycetota</taxon>
        <taxon>Actinomycetes</taxon>
        <taxon>Streptosporangiales</taxon>
        <taxon>Streptosporangiaceae</taxon>
        <taxon>Thermopolyspora</taxon>
    </lineage>
</organism>
<accession>A0A543J1S8</accession>
<evidence type="ECO:0000313" key="3">
    <source>
        <dbReference type="Proteomes" id="UP000319213"/>
    </source>
</evidence>
<comment type="caution">
    <text evidence="2">The sequence shown here is derived from an EMBL/GenBank/DDBJ whole genome shotgun (WGS) entry which is preliminary data.</text>
</comment>
<dbReference type="AlphaFoldDB" id="A0A543J1S8"/>
<protein>
    <submittedName>
        <fullName evidence="2">DUF3068 family protein</fullName>
    </submittedName>
</protein>
<reference evidence="2 3" key="1">
    <citation type="submission" date="2019-06" db="EMBL/GenBank/DDBJ databases">
        <title>Sequencing the genomes of 1000 actinobacteria strains.</title>
        <authorList>
            <person name="Klenk H.-P."/>
        </authorList>
    </citation>
    <scope>NUCLEOTIDE SEQUENCE [LARGE SCALE GENOMIC DNA]</scope>
    <source>
        <strain evidence="2 3">DSM 43186</strain>
    </source>
</reference>
<evidence type="ECO:0000256" key="1">
    <source>
        <dbReference type="SAM" id="Phobius"/>
    </source>
</evidence>
<keyword evidence="1" id="KW-1133">Transmembrane helix</keyword>
<name>A0A543J1S8_9ACTN</name>